<organism evidence="2 3">
    <name type="scientific">Cucumis sativus</name>
    <name type="common">Cucumber</name>
    <dbReference type="NCBI Taxonomy" id="3659"/>
    <lineage>
        <taxon>Eukaryota</taxon>
        <taxon>Viridiplantae</taxon>
        <taxon>Streptophyta</taxon>
        <taxon>Embryophyta</taxon>
        <taxon>Tracheophyta</taxon>
        <taxon>Spermatophyta</taxon>
        <taxon>Magnoliopsida</taxon>
        <taxon>eudicotyledons</taxon>
        <taxon>Gunneridae</taxon>
        <taxon>Pentapetalae</taxon>
        <taxon>rosids</taxon>
        <taxon>fabids</taxon>
        <taxon>Cucurbitales</taxon>
        <taxon>Cucurbitaceae</taxon>
        <taxon>Benincaseae</taxon>
        <taxon>Cucumis</taxon>
    </lineage>
</organism>
<evidence type="ECO:0000256" key="1">
    <source>
        <dbReference type="SAM" id="MobiDB-lite"/>
    </source>
</evidence>
<dbReference type="Gramene" id="KGN51529">
    <property type="protein sequence ID" value="KGN51529"/>
    <property type="gene ID" value="Csa_5G576710"/>
</dbReference>
<sequence>MRDGERGKEVKVQKEECCASVHVCNTSEIRERKKEKENEWSEGRPSGSGGVPSSSFLSTVLLQTWRSSKKLGACSTLSIQKWAKSVFSIPPPTNLVPLCVILPQIRVPTKHSPL</sequence>
<feature type="region of interest" description="Disordered" evidence="1">
    <location>
        <begin position="30"/>
        <end position="54"/>
    </location>
</feature>
<gene>
    <name evidence="2" type="ORF">Csa_5G576710</name>
</gene>
<reference evidence="2 3" key="2">
    <citation type="journal article" date="2009" name="PLoS ONE">
        <title>An integrated genetic and cytogenetic map of the cucumber genome.</title>
        <authorList>
            <person name="Ren Y."/>
            <person name="Zhang Z."/>
            <person name="Liu J."/>
            <person name="Staub J.E."/>
            <person name="Han Y."/>
            <person name="Cheng Z."/>
            <person name="Li X."/>
            <person name="Lu J."/>
            <person name="Miao H."/>
            <person name="Kang H."/>
            <person name="Xie B."/>
            <person name="Gu X."/>
            <person name="Wang X."/>
            <person name="Du Y."/>
            <person name="Jin W."/>
            <person name="Huang S."/>
        </authorList>
    </citation>
    <scope>NUCLEOTIDE SEQUENCE [LARGE SCALE GENOMIC DNA]</scope>
    <source>
        <strain evidence="3">cv. 9930</strain>
    </source>
</reference>
<dbReference type="AlphaFoldDB" id="A0A0A0KRP3"/>
<feature type="compositionally biased region" description="Basic and acidic residues" evidence="1">
    <location>
        <begin position="30"/>
        <end position="42"/>
    </location>
</feature>
<dbReference type="EMBL" id="CM002926">
    <property type="protein sequence ID" value="KGN51529.1"/>
    <property type="molecule type" value="Genomic_DNA"/>
</dbReference>
<accession>A0A0A0KRP3</accession>
<evidence type="ECO:0000313" key="2">
    <source>
        <dbReference type="EMBL" id="KGN51529.1"/>
    </source>
</evidence>
<proteinExistence type="predicted"/>
<protein>
    <submittedName>
        <fullName evidence="2">Uncharacterized protein</fullName>
    </submittedName>
</protein>
<dbReference type="Proteomes" id="UP000029981">
    <property type="component" value="Chromosome 5"/>
</dbReference>
<reference evidence="2 3" key="4">
    <citation type="journal article" date="2011" name="BMC Genomics">
        <title>RNA-Seq improves annotation of protein-coding genes in the cucumber genome.</title>
        <authorList>
            <person name="Li Z."/>
            <person name="Zhang Z."/>
            <person name="Yan P."/>
            <person name="Huang S."/>
            <person name="Fei Z."/>
            <person name="Lin K."/>
        </authorList>
    </citation>
    <scope>NUCLEOTIDE SEQUENCE [LARGE SCALE GENOMIC DNA]</scope>
    <source>
        <strain evidence="3">cv. 9930</strain>
    </source>
</reference>
<name>A0A0A0KRP3_CUCSA</name>
<keyword evidence="3" id="KW-1185">Reference proteome</keyword>
<evidence type="ECO:0000313" key="3">
    <source>
        <dbReference type="Proteomes" id="UP000029981"/>
    </source>
</evidence>
<reference evidence="2 3" key="1">
    <citation type="journal article" date="2009" name="Nat. Genet.">
        <title>The genome of the cucumber, Cucumis sativus L.</title>
        <authorList>
            <person name="Huang S."/>
            <person name="Li R."/>
            <person name="Zhang Z."/>
            <person name="Li L."/>
            <person name="Gu X."/>
            <person name="Fan W."/>
            <person name="Lucas W.J."/>
            <person name="Wang X."/>
            <person name="Xie B."/>
            <person name="Ni P."/>
            <person name="Ren Y."/>
            <person name="Zhu H."/>
            <person name="Li J."/>
            <person name="Lin K."/>
            <person name="Jin W."/>
            <person name="Fei Z."/>
            <person name="Li G."/>
            <person name="Staub J."/>
            <person name="Kilian A."/>
            <person name="van der Vossen E.A."/>
            <person name="Wu Y."/>
            <person name="Guo J."/>
            <person name="He J."/>
            <person name="Jia Z."/>
            <person name="Ren Y."/>
            <person name="Tian G."/>
            <person name="Lu Y."/>
            <person name="Ruan J."/>
            <person name="Qian W."/>
            <person name="Wang M."/>
            <person name="Huang Q."/>
            <person name="Li B."/>
            <person name="Xuan Z."/>
            <person name="Cao J."/>
            <person name="Asan"/>
            <person name="Wu Z."/>
            <person name="Zhang J."/>
            <person name="Cai Q."/>
            <person name="Bai Y."/>
            <person name="Zhao B."/>
            <person name="Han Y."/>
            <person name="Li Y."/>
            <person name="Li X."/>
            <person name="Wang S."/>
            <person name="Shi Q."/>
            <person name="Liu S."/>
            <person name="Cho W.K."/>
            <person name="Kim J.Y."/>
            <person name="Xu Y."/>
            <person name="Heller-Uszynska K."/>
            <person name="Miao H."/>
            <person name="Cheng Z."/>
            <person name="Zhang S."/>
            <person name="Wu J."/>
            <person name="Yang Y."/>
            <person name="Kang H."/>
            <person name="Li M."/>
            <person name="Liang H."/>
            <person name="Ren X."/>
            <person name="Shi Z."/>
            <person name="Wen M."/>
            <person name="Jian M."/>
            <person name="Yang H."/>
            <person name="Zhang G."/>
            <person name="Yang Z."/>
            <person name="Chen R."/>
            <person name="Liu S."/>
            <person name="Li J."/>
            <person name="Ma L."/>
            <person name="Liu H."/>
            <person name="Zhou Y."/>
            <person name="Zhao J."/>
            <person name="Fang X."/>
            <person name="Li G."/>
            <person name="Fang L."/>
            <person name="Li Y."/>
            <person name="Liu D."/>
            <person name="Zheng H."/>
            <person name="Zhang Y."/>
            <person name="Qin N."/>
            <person name="Li Z."/>
            <person name="Yang G."/>
            <person name="Yang S."/>
            <person name="Bolund L."/>
            <person name="Kristiansen K."/>
            <person name="Zheng H."/>
            <person name="Li S."/>
            <person name="Zhang X."/>
            <person name="Yang H."/>
            <person name="Wang J."/>
            <person name="Sun R."/>
            <person name="Zhang B."/>
            <person name="Jiang S."/>
            <person name="Wang J."/>
            <person name="Du Y."/>
            <person name="Li S."/>
        </authorList>
    </citation>
    <scope>NUCLEOTIDE SEQUENCE [LARGE SCALE GENOMIC DNA]</scope>
    <source>
        <strain evidence="3">cv. 9930</strain>
    </source>
</reference>
<reference evidence="2 3" key="3">
    <citation type="journal article" date="2010" name="BMC Genomics">
        <title>Transcriptome sequencing and comparative analysis of cucumber flowers with different sex types.</title>
        <authorList>
            <person name="Guo S."/>
            <person name="Zheng Y."/>
            <person name="Joung J.G."/>
            <person name="Liu S."/>
            <person name="Zhang Z."/>
            <person name="Crasta O.R."/>
            <person name="Sobral B.W."/>
            <person name="Xu Y."/>
            <person name="Huang S."/>
            <person name="Fei Z."/>
        </authorList>
    </citation>
    <scope>NUCLEOTIDE SEQUENCE [LARGE SCALE GENOMIC DNA]</scope>
    <source>
        <strain evidence="3">cv. 9930</strain>
    </source>
</reference>